<proteinExistence type="predicted"/>
<accession>A0ACB8TQN9</accession>
<name>A0ACB8TQN9_9APHY</name>
<keyword evidence="2" id="KW-1185">Reference proteome</keyword>
<comment type="caution">
    <text evidence="1">The sequence shown here is derived from an EMBL/GenBank/DDBJ whole genome shotgun (WGS) entry which is preliminary data.</text>
</comment>
<sequence>MVGMKLRNFSMTTLVLWLGLGLGLMAGMVRADPGDRLFLWTFGGNFVASELTECQTLPIQIKPLTSNSTYTGVGPYYMFAFEPGGVPSVAMIGEDPKKLTWQNTHKSGSTLMLTVMDSNQTMGGVSSILYNVTAGTNTSCLFSNATQQPSSIPTITPNITGTIQTCDQWGLTISGGKSPYQMVFSAVNSPTITNSSMALGDDVYTYANRADPGQWLMASVVDADGNWGISTPVIMPFGSKDVTCRGHLSSSKTTAEIKQEAQDRATQAAQEKKKNKNVVIGVCIAVGVVAVIGLSVGLWWFMRWRARRGMGTWETSQDVLPRAWYQHGQGRQTDAGSNGEMQEGHVTPHPLLASKFSGQIVYTPLQDSKEEDMDAISSTPAVYGDREPGPTSGYGSPTLAVPLTARERKMLEVRGGGQYGHGQHDVTNIAGPSNRPRERSAAASRFQTASSSFSAPTTLVDRNRFDPDVDGEPEIIIQHRDAGTPGVVHELPPPYADRSQPSHEVSSFPS</sequence>
<organism evidence="1 2">
    <name type="scientific">Irpex rosettiformis</name>
    <dbReference type="NCBI Taxonomy" id="378272"/>
    <lineage>
        <taxon>Eukaryota</taxon>
        <taxon>Fungi</taxon>
        <taxon>Dikarya</taxon>
        <taxon>Basidiomycota</taxon>
        <taxon>Agaricomycotina</taxon>
        <taxon>Agaricomycetes</taxon>
        <taxon>Polyporales</taxon>
        <taxon>Irpicaceae</taxon>
        <taxon>Irpex</taxon>
    </lineage>
</organism>
<reference evidence="1" key="1">
    <citation type="journal article" date="2021" name="Environ. Microbiol.">
        <title>Gene family expansions and transcriptome signatures uncover fungal adaptations to wood decay.</title>
        <authorList>
            <person name="Hage H."/>
            <person name="Miyauchi S."/>
            <person name="Viragh M."/>
            <person name="Drula E."/>
            <person name="Min B."/>
            <person name="Chaduli D."/>
            <person name="Navarro D."/>
            <person name="Favel A."/>
            <person name="Norest M."/>
            <person name="Lesage-Meessen L."/>
            <person name="Balint B."/>
            <person name="Merenyi Z."/>
            <person name="de Eugenio L."/>
            <person name="Morin E."/>
            <person name="Martinez A.T."/>
            <person name="Baldrian P."/>
            <person name="Stursova M."/>
            <person name="Martinez M.J."/>
            <person name="Novotny C."/>
            <person name="Magnuson J.K."/>
            <person name="Spatafora J.W."/>
            <person name="Maurice S."/>
            <person name="Pangilinan J."/>
            <person name="Andreopoulos W."/>
            <person name="LaButti K."/>
            <person name="Hundley H."/>
            <person name="Na H."/>
            <person name="Kuo A."/>
            <person name="Barry K."/>
            <person name="Lipzen A."/>
            <person name="Henrissat B."/>
            <person name="Riley R."/>
            <person name="Ahrendt S."/>
            <person name="Nagy L.G."/>
            <person name="Grigoriev I.V."/>
            <person name="Martin F."/>
            <person name="Rosso M.N."/>
        </authorList>
    </citation>
    <scope>NUCLEOTIDE SEQUENCE</scope>
    <source>
        <strain evidence="1">CBS 384.51</strain>
    </source>
</reference>
<evidence type="ECO:0000313" key="2">
    <source>
        <dbReference type="Proteomes" id="UP001055072"/>
    </source>
</evidence>
<dbReference type="EMBL" id="MU274943">
    <property type="protein sequence ID" value="KAI0084381.1"/>
    <property type="molecule type" value="Genomic_DNA"/>
</dbReference>
<gene>
    <name evidence="1" type="ORF">BDY19DRAFT_909858</name>
</gene>
<evidence type="ECO:0000313" key="1">
    <source>
        <dbReference type="EMBL" id="KAI0084381.1"/>
    </source>
</evidence>
<protein>
    <submittedName>
        <fullName evidence="1">Uncharacterized protein</fullName>
    </submittedName>
</protein>
<dbReference type="Proteomes" id="UP001055072">
    <property type="component" value="Unassembled WGS sequence"/>
</dbReference>